<comment type="caution">
    <text evidence="2">The sequence shown here is derived from an EMBL/GenBank/DDBJ whole genome shotgun (WGS) entry which is preliminary data.</text>
</comment>
<dbReference type="AlphaFoldDB" id="A0A445DQ29"/>
<evidence type="ECO:0000313" key="3">
    <source>
        <dbReference type="Proteomes" id="UP000289738"/>
    </source>
</evidence>
<feature type="compositionally biased region" description="Basic residues" evidence="1">
    <location>
        <begin position="65"/>
        <end position="76"/>
    </location>
</feature>
<sequence>MAGLWAHHPKPRARQTHSSKGSQSQLRLNNKEHRTPPKTAAKLSFTHHIREAPTTKSGQPPGKCGGHRGRPIRRRSVPQESLRRTPTPLLPLSGIFQRGLDLLRLRCLLGALSCFQIRHENRFL</sequence>
<name>A0A445DQ29_ARAHY</name>
<feature type="compositionally biased region" description="Polar residues" evidence="1">
    <location>
        <begin position="18"/>
        <end position="28"/>
    </location>
</feature>
<evidence type="ECO:0000313" key="2">
    <source>
        <dbReference type="EMBL" id="RYR65241.1"/>
    </source>
</evidence>
<evidence type="ECO:0000256" key="1">
    <source>
        <dbReference type="SAM" id="MobiDB-lite"/>
    </source>
</evidence>
<feature type="region of interest" description="Disordered" evidence="1">
    <location>
        <begin position="1"/>
        <end position="89"/>
    </location>
</feature>
<reference evidence="2 3" key="1">
    <citation type="submission" date="2019-01" db="EMBL/GenBank/DDBJ databases">
        <title>Sequencing of cultivated peanut Arachis hypogaea provides insights into genome evolution and oil improvement.</title>
        <authorList>
            <person name="Chen X."/>
        </authorList>
    </citation>
    <scope>NUCLEOTIDE SEQUENCE [LARGE SCALE GENOMIC DNA]</scope>
    <source>
        <strain evidence="3">cv. Fuhuasheng</strain>
        <tissue evidence="2">Leaves</tissue>
    </source>
</reference>
<keyword evidence="3" id="KW-1185">Reference proteome</keyword>
<accession>A0A445DQ29</accession>
<proteinExistence type="predicted"/>
<protein>
    <submittedName>
        <fullName evidence="2">Uncharacterized protein</fullName>
    </submittedName>
</protein>
<gene>
    <name evidence="2" type="ORF">Ahy_A03g011198</name>
</gene>
<dbReference type="Proteomes" id="UP000289738">
    <property type="component" value="Chromosome A03"/>
</dbReference>
<dbReference type="EMBL" id="SDMP01000003">
    <property type="protein sequence ID" value="RYR65241.1"/>
    <property type="molecule type" value="Genomic_DNA"/>
</dbReference>
<organism evidence="2 3">
    <name type="scientific">Arachis hypogaea</name>
    <name type="common">Peanut</name>
    <dbReference type="NCBI Taxonomy" id="3818"/>
    <lineage>
        <taxon>Eukaryota</taxon>
        <taxon>Viridiplantae</taxon>
        <taxon>Streptophyta</taxon>
        <taxon>Embryophyta</taxon>
        <taxon>Tracheophyta</taxon>
        <taxon>Spermatophyta</taxon>
        <taxon>Magnoliopsida</taxon>
        <taxon>eudicotyledons</taxon>
        <taxon>Gunneridae</taxon>
        <taxon>Pentapetalae</taxon>
        <taxon>rosids</taxon>
        <taxon>fabids</taxon>
        <taxon>Fabales</taxon>
        <taxon>Fabaceae</taxon>
        <taxon>Papilionoideae</taxon>
        <taxon>50 kb inversion clade</taxon>
        <taxon>dalbergioids sensu lato</taxon>
        <taxon>Dalbergieae</taxon>
        <taxon>Pterocarpus clade</taxon>
        <taxon>Arachis</taxon>
    </lineage>
</organism>
<feature type="compositionally biased region" description="Basic residues" evidence="1">
    <location>
        <begin position="7"/>
        <end position="17"/>
    </location>
</feature>